<keyword evidence="1" id="KW-1133">Transmembrane helix</keyword>
<proteinExistence type="predicted"/>
<feature type="transmembrane region" description="Helical" evidence="1">
    <location>
        <begin position="79"/>
        <end position="98"/>
    </location>
</feature>
<keyword evidence="1" id="KW-0472">Membrane</keyword>
<evidence type="ECO:0000313" key="2">
    <source>
        <dbReference type="EMBL" id="MCH7321132.1"/>
    </source>
</evidence>
<keyword evidence="1" id="KW-0812">Transmembrane</keyword>
<name>A0ABS9U9Z1_9BACL</name>
<dbReference type="Proteomes" id="UP001316087">
    <property type="component" value="Unassembled WGS sequence"/>
</dbReference>
<comment type="caution">
    <text evidence="2">The sequence shown here is derived from an EMBL/GenBank/DDBJ whole genome shotgun (WGS) entry which is preliminary data.</text>
</comment>
<gene>
    <name evidence="2" type="ORF">LZ480_04440</name>
</gene>
<feature type="transmembrane region" description="Helical" evidence="1">
    <location>
        <begin position="46"/>
        <end position="67"/>
    </location>
</feature>
<evidence type="ECO:0000313" key="3">
    <source>
        <dbReference type="Proteomes" id="UP001316087"/>
    </source>
</evidence>
<organism evidence="2 3">
    <name type="scientific">Solibacillus palustris</name>
    <dbReference type="NCBI Taxonomy" id="2908203"/>
    <lineage>
        <taxon>Bacteria</taxon>
        <taxon>Bacillati</taxon>
        <taxon>Bacillota</taxon>
        <taxon>Bacilli</taxon>
        <taxon>Bacillales</taxon>
        <taxon>Caryophanaceae</taxon>
        <taxon>Solibacillus</taxon>
    </lineage>
</organism>
<protein>
    <submittedName>
        <fullName evidence="2">Acyl-CoA dehydrogenase</fullName>
    </submittedName>
</protein>
<accession>A0ABS9U9Z1</accession>
<evidence type="ECO:0000256" key="1">
    <source>
        <dbReference type="SAM" id="Phobius"/>
    </source>
</evidence>
<dbReference type="EMBL" id="JAKZFC010000001">
    <property type="protein sequence ID" value="MCH7321132.1"/>
    <property type="molecule type" value="Genomic_DNA"/>
</dbReference>
<keyword evidence="3" id="KW-1185">Reference proteome</keyword>
<feature type="transmembrane region" description="Helical" evidence="1">
    <location>
        <begin position="20"/>
        <end position="39"/>
    </location>
</feature>
<reference evidence="2 3" key="1">
    <citation type="submission" date="2022-03" db="EMBL/GenBank/DDBJ databases">
        <authorList>
            <person name="Jo J.-H."/>
            <person name="Im W.-T."/>
        </authorList>
    </citation>
    <scope>NUCLEOTIDE SEQUENCE [LARGE SCALE GENOMIC DNA]</scope>
    <source>
        <strain evidence="2 3">MA9</strain>
    </source>
</reference>
<dbReference type="RefSeq" id="WP_241368167.1">
    <property type="nucleotide sequence ID" value="NZ_JAKZFC010000001.1"/>
</dbReference>
<sequence length="103" mass="11660">MNYSYENFAKDGTLTLLDPLFTLILIFSALFVIIVLRFAINPKIMLFIGTFIILLSAQLFYISGILVDELNLGGSRKDFYMLIAIVVIQVVCFVIAFVKSKKK</sequence>